<evidence type="ECO:0000256" key="3">
    <source>
        <dbReference type="ARBA" id="ARBA00022692"/>
    </source>
</evidence>
<feature type="transmembrane region" description="Helical" evidence="6">
    <location>
        <begin position="46"/>
        <end position="67"/>
    </location>
</feature>
<evidence type="ECO:0000313" key="8">
    <source>
        <dbReference type="Proteomes" id="UP001239994"/>
    </source>
</evidence>
<evidence type="ECO:0000256" key="4">
    <source>
        <dbReference type="ARBA" id="ARBA00022989"/>
    </source>
</evidence>
<keyword evidence="5 6" id="KW-0472">Membrane</keyword>
<evidence type="ECO:0000313" key="7">
    <source>
        <dbReference type="EMBL" id="KAK1798881.1"/>
    </source>
</evidence>
<dbReference type="Proteomes" id="UP001239994">
    <property type="component" value="Unassembled WGS sequence"/>
</dbReference>
<comment type="caution">
    <text evidence="7">The sequence shown here is derived from an EMBL/GenBank/DDBJ whole genome shotgun (WGS) entry which is preliminary data.</text>
</comment>
<reference evidence="7" key="1">
    <citation type="submission" date="2023-03" db="EMBL/GenBank/DDBJ databases">
        <title>Electrophorus voltai genome.</title>
        <authorList>
            <person name="Bian C."/>
        </authorList>
    </citation>
    <scope>NUCLEOTIDE SEQUENCE</scope>
    <source>
        <strain evidence="7">CB-2022</strain>
        <tissue evidence="7">Muscle</tissue>
    </source>
</reference>
<keyword evidence="4 6" id="KW-1133">Transmembrane helix</keyword>
<protein>
    <recommendedName>
        <fullName evidence="9">Membrane-spanning 4-domains subfamily A member 4A-like</fullName>
    </recommendedName>
</protein>
<proteinExistence type="inferred from homology"/>
<feature type="transmembrane region" description="Helical" evidence="6">
    <location>
        <begin position="116"/>
        <end position="141"/>
    </location>
</feature>
<evidence type="ECO:0000256" key="1">
    <source>
        <dbReference type="ARBA" id="ARBA00004141"/>
    </source>
</evidence>
<organism evidence="7 8">
    <name type="scientific">Electrophorus voltai</name>
    <dbReference type="NCBI Taxonomy" id="2609070"/>
    <lineage>
        <taxon>Eukaryota</taxon>
        <taxon>Metazoa</taxon>
        <taxon>Chordata</taxon>
        <taxon>Craniata</taxon>
        <taxon>Vertebrata</taxon>
        <taxon>Euteleostomi</taxon>
        <taxon>Actinopterygii</taxon>
        <taxon>Neopterygii</taxon>
        <taxon>Teleostei</taxon>
        <taxon>Ostariophysi</taxon>
        <taxon>Gymnotiformes</taxon>
        <taxon>Gymnotoidei</taxon>
        <taxon>Gymnotidae</taxon>
        <taxon>Electrophorus</taxon>
    </lineage>
</organism>
<dbReference type="AlphaFoldDB" id="A0AAD8ZIT3"/>
<keyword evidence="8" id="KW-1185">Reference proteome</keyword>
<feature type="transmembrane region" description="Helical" evidence="6">
    <location>
        <begin position="73"/>
        <end position="95"/>
    </location>
</feature>
<dbReference type="PANTHER" id="PTHR23320">
    <property type="entry name" value="MEMBRANE-SPANNING 4-DOMAINS SUBFAMILY A MS4A -RELATED"/>
    <property type="match status" value="1"/>
</dbReference>
<keyword evidence="3 6" id="KW-0812">Transmembrane</keyword>
<dbReference type="Pfam" id="PF04103">
    <property type="entry name" value="CD20"/>
    <property type="match status" value="1"/>
</dbReference>
<gene>
    <name evidence="7" type="ORF">P4O66_007162</name>
</gene>
<evidence type="ECO:0000256" key="5">
    <source>
        <dbReference type="ARBA" id="ARBA00023136"/>
    </source>
</evidence>
<sequence>MSTTVVPMDNAREGFTIVTHIIPPQTNPAAHISGPLQSFLKGEPKALGTVQIMIAIMTILFAIVIAVTGPTLYIYSGVFCWGSLIVCPHISAGSLSVAAENKLNSCAVKGCLTMNIISAVTAGVATVLLSVDIGLLTNFIYGYENYSKYNDSEIFYRAMGYLNGCRGILLVFTVLEMIISICSSAFSCKAICCTQSTANDVVEVPAPYSQKRPQCRKMRHL</sequence>
<feature type="transmembrane region" description="Helical" evidence="6">
    <location>
        <begin position="161"/>
        <end position="179"/>
    </location>
</feature>
<name>A0AAD8ZIT3_9TELE</name>
<dbReference type="PANTHER" id="PTHR23320:SF128">
    <property type="entry name" value="MEMBRANE-SPANNING 4-DOMAINS SUBFAMILY A MEMBER 4A"/>
    <property type="match status" value="1"/>
</dbReference>
<comment type="similarity">
    <text evidence="2">Belongs to the MS4A family.</text>
</comment>
<evidence type="ECO:0008006" key="9">
    <source>
        <dbReference type="Google" id="ProtNLM"/>
    </source>
</evidence>
<dbReference type="EMBL" id="JAROKS010000012">
    <property type="protein sequence ID" value="KAK1798881.1"/>
    <property type="molecule type" value="Genomic_DNA"/>
</dbReference>
<dbReference type="InterPro" id="IPR007237">
    <property type="entry name" value="CD20-like"/>
</dbReference>
<evidence type="ECO:0000256" key="2">
    <source>
        <dbReference type="ARBA" id="ARBA00009565"/>
    </source>
</evidence>
<evidence type="ECO:0000256" key="6">
    <source>
        <dbReference type="SAM" id="Phobius"/>
    </source>
</evidence>
<accession>A0AAD8ZIT3</accession>
<comment type="subcellular location">
    <subcellularLocation>
        <location evidence="1">Membrane</location>
        <topology evidence="1">Multi-pass membrane protein</topology>
    </subcellularLocation>
</comment>
<dbReference type="GO" id="GO:0016020">
    <property type="term" value="C:membrane"/>
    <property type="evidence" value="ECO:0007669"/>
    <property type="project" value="UniProtKB-SubCell"/>
</dbReference>
<dbReference type="InterPro" id="IPR030417">
    <property type="entry name" value="MS4A"/>
</dbReference>